<sequence>MSAGLSFDPPGEGKVGFSRAMSGRSAKTVSPEKSQEVSFGQRDCERRRERKEIISGGKNPPCILILLRNIPTPSRDILLGLAWLGEKQAEELQGEMHQKLEEILGQATTLHS</sequence>
<feature type="region of interest" description="Disordered" evidence="1">
    <location>
        <begin position="1"/>
        <end position="53"/>
    </location>
</feature>
<protein>
    <submittedName>
        <fullName evidence="2">Uncharacterized protein</fullName>
    </submittedName>
</protein>
<dbReference type="EMBL" id="JAHRIP010018938">
    <property type="protein sequence ID" value="MEQ2286527.1"/>
    <property type="molecule type" value="Genomic_DNA"/>
</dbReference>
<name>A0ABV0XYD3_9TELE</name>
<comment type="caution">
    <text evidence="2">The sequence shown here is derived from an EMBL/GenBank/DDBJ whole genome shotgun (WGS) entry which is preliminary data.</text>
</comment>
<feature type="compositionally biased region" description="Basic and acidic residues" evidence="1">
    <location>
        <begin position="42"/>
        <end position="53"/>
    </location>
</feature>
<keyword evidence="3" id="KW-1185">Reference proteome</keyword>
<evidence type="ECO:0000313" key="3">
    <source>
        <dbReference type="Proteomes" id="UP001469553"/>
    </source>
</evidence>
<evidence type="ECO:0000313" key="2">
    <source>
        <dbReference type="EMBL" id="MEQ2286527.1"/>
    </source>
</evidence>
<dbReference type="Proteomes" id="UP001469553">
    <property type="component" value="Unassembled WGS sequence"/>
</dbReference>
<accession>A0ABV0XYD3</accession>
<feature type="compositionally biased region" description="Polar residues" evidence="1">
    <location>
        <begin position="25"/>
        <end position="38"/>
    </location>
</feature>
<evidence type="ECO:0000256" key="1">
    <source>
        <dbReference type="SAM" id="MobiDB-lite"/>
    </source>
</evidence>
<proteinExistence type="predicted"/>
<organism evidence="2 3">
    <name type="scientific">Ameca splendens</name>
    <dbReference type="NCBI Taxonomy" id="208324"/>
    <lineage>
        <taxon>Eukaryota</taxon>
        <taxon>Metazoa</taxon>
        <taxon>Chordata</taxon>
        <taxon>Craniata</taxon>
        <taxon>Vertebrata</taxon>
        <taxon>Euteleostomi</taxon>
        <taxon>Actinopterygii</taxon>
        <taxon>Neopterygii</taxon>
        <taxon>Teleostei</taxon>
        <taxon>Neoteleostei</taxon>
        <taxon>Acanthomorphata</taxon>
        <taxon>Ovalentaria</taxon>
        <taxon>Atherinomorphae</taxon>
        <taxon>Cyprinodontiformes</taxon>
        <taxon>Goodeidae</taxon>
        <taxon>Ameca</taxon>
    </lineage>
</organism>
<reference evidence="2 3" key="1">
    <citation type="submission" date="2021-06" db="EMBL/GenBank/DDBJ databases">
        <authorList>
            <person name="Palmer J.M."/>
        </authorList>
    </citation>
    <scope>NUCLEOTIDE SEQUENCE [LARGE SCALE GENOMIC DNA]</scope>
    <source>
        <strain evidence="2 3">AS_MEX2019</strain>
        <tissue evidence="2">Muscle</tissue>
    </source>
</reference>
<gene>
    <name evidence="2" type="ORF">AMECASPLE_003288</name>
</gene>